<dbReference type="NCBIfam" id="NF041941">
    <property type="entry name" value="lipo_FMN_PplA"/>
    <property type="match status" value="1"/>
</dbReference>
<protein>
    <submittedName>
        <fullName evidence="4">FMN-binding protein</fullName>
    </submittedName>
</protein>
<dbReference type="RefSeq" id="WP_218257549.1">
    <property type="nucleotide sequence ID" value="NZ_CP072889.1"/>
</dbReference>
<keyword evidence="2" id="KW-0732">Signal</keyword>
<gene>
    <name evidence="4" type="ORF">P7D69_05330</name>
</gene>
<feature type="compositionally biased region" description="Low complexity" evidence="1">
    <location>
        <begin position="32"/>
        <end position="43"/>
    </location>
</feature>
<dbReference type="GeneID" id="67042549"/>
<dbReference type="AlphaFoldDB" id="A0AAP5K8Q5"/>
<sequence length="299" mass="32385">MKMKKIVSGFAVVAFSTLALAACGGNNDKDTAASSSTNSSEAAKPAEKVAGADLKDGTYKLEEKNYSNGYRVVFDMTVKDGKITKSNYDYLNEDGKSKQKDADYEKNMKEKTKTGPKEYIPALNKSLEQTQNPDSVEVVTGATHSSESFKNYSQQLVQAAQAGDTNTIEIDNGADLKDGTYTLEEKNYSNGYRTVFNMTVAGGKITESNFDMVDKDGKSKKDDADYEKNMKAKSGVGPKEYIEELNKGLVEKGTPSEVEVVTGATHSSHAFQTYAAQLVNAAEKGNTTAIQVDNIVTKN</sequence>
<accession>A0AAP5K8Q5</accession>
<dbReference type="Proteomes" id="UP001254770">
    <property type="component" value="Unassembled WGS sequence"/>
</dbReference>
<evidence type="ECO:0000313" key="5">
    <source>
        <dbReference type="Proteomes" id="UP001254770"/>
    </source>
</evidence>
<evidence type="ECO:0000259" key="3">
    <source>
        <dbReference type="SMART" id="SM00900"/>
    </source>
</evidence>
<evidence type="ECO:0000256" key="1">
    <source>
        <dbReference type="SAM" id="MobiDB-lite"/>
    </source>
</evidence>
<name>A0AAP5K8Q5_9ENTE</name>
<comment type="caution">
    <text evidence="4">The sequence shown here is derived from an EMBL/GenBank/DDBJ whole genome shotgun (WGS) entry which is preliminary data.</text>
</comment>
<dbReference type="EMBL" id="JARPXL010000004">
    <property type="protein sequence ID" value="MDT2543749.1"/>
    <property type="molecule type" value="Genomic_DNA"/>
</dbReference>
<dbReference type="SMART" id="SM00900">
    <property type="entry name" value="FMN_bind"/>
    <property type="match status" value="2"/>
</dbReference>
<dbReference type="Pfam" id="PF04205">
    <property type="entry name" value="FMN_bind"/>
    <property type="match status" value="2"/>
</dbReference>
<dbReference type="PROSITE" id="PS51257">
    <property type="entry name" value="PROKAR_LIPOPROTEIN"/>
    <property type="match status" value="1"/>
</dbReference>
<feature type="domain" description="FMN-binding" evidence="3">
    <location>
        <begin position="69"/>
        <end position="160"/>
    </location>
</feature>
<evidence type="ECO:0000313" key="4">
    <source>
        <dbReference type="EMBL" id="MDT2543749.1"/>
    </source>
</evidence>
<dbReference type="InterPro" id="IPR007329">
    <property type="entry name" value="FMN-bd"/>
</dbReference>
<dbReference type="InterPro" id="IPR049652">
    <property type="entry name" value="PplA-like"/>
</dbReference>
<dbReference type="GO" id="GO:0010181">
    <property type="term" value="F:FMN binding"/>
    <property type="evidence" value="ECO:0007669"/>
    <property type="project" value="InterPro"/>
</dbReference>
<feature type="chain" id="PRO_5042976986" evidence="2">
    <location>
        <begin position="22"/>
        <end position="299"/>
    </location>
</feature>
<proteinExistence type="predicted"/>
<feature type="region of interest" description="Disordered" evidence="1">
    <location>
        <begin position="28"/>
        <end position="47"/>
    </location>
</feature>
<feature type="signal peptide" evidence="2">
    <location>
        <begin position="1"/>
        <end position="21"/>
    </location>
</feature>
<dbReference type="GO" id="GO:0016020">
    <property type="term" value="C:membrane"/>
    <property type="evidence" value="ECO:0007669"/>
    <property type="project" value="InterPro"/>
</dbReference>
<reference evidence="4" key="1">
    <citation type="submission" date="2023-03" db="EMBL/GenBank/DDBJ databases">
        <authorList>
            <person name="Shen W."/>
            <person name="Cai J."/>
        </authorList>
    </citation>
    <scope>NUCLEOTIDE SEQUENCE</scope>
    <source>
        <strain evidence="4">Y15</strain>
    </source>
</reference>
<feature type="domain" description="FMN-binding" evidence="3">
    <location>
        <begin position="191"/>
        <end position="282"/>
    </location>
</feature>
<evidence type="ECO:0000256" key="2">
    <source>
        <dbReference type="SAM" id="SignalP"/>
    </source>
</evidence>
<organism evidence="4 5">
    <name type="scientific">Enterococcus raffinosus</name>
    <dbReference type="NCBI Taxonomy" id="71452"/>
    <lineage>
        <taxon>Bacteria</taxon>
        <taxon>Bacillati</taxon>
        <taxon>Bacillota</taxon>
        <taxon>Bacilli</taxon>
        <taxon>Lactobacillales</taxon>
        <taxon>Enterococcaceae</taxon>
        <taxon>Enterococcus</taxon>
    </lineage>
</organism>